<dbReference type="AlphaFoldDB" id="A0A2V3IIW8"/>
<evidence type="ECO:0000313" key="3">
    <source>
        <dbReference type="EMBL" id="PXF42036.1"/>
    </source>
</evidence>
<protein>
    <recommendedName>
        <fullName evidence="2">Putative restriction endonuclease domain-containing protein</fullName>
    </recommendedName>
</protein>
<sequence>MNSTPSFSRVLTWSNTSVSIPWHSFKSFVTPPQQSSLLPPSAARIALVNFVSCSLLQFSQVLQTIDDRFELIDGILRYRQVPAPSQTIRRVTANKLELSNDSRNPSTGSPLPVDTAVAYSPSANSPISSNSSRGDGESCVAADMSVGPHISSDQLGNLSPNPRVIHYPVNKWPPFLVIEITSTNRINDIVFRAKLYAQIEIPEYAIIDRQRECVIAQKLNPSTHDIGGRRPRASPRLSDANEHSRLHSFIQKCIYSGNELVEASYLSDLGLTAIELLKPTRYSAEVAHS</sequence>
<dbReference type="SUPFAM" id="SSF52980">
    <property type="entry name" value="Restriction endonuclease-like"/>
    <property type="match status" value="1"/>
</dbReference>
<dbReference type="InterPro" id="IPR012296">
    <property type="entry name" value="Nuclease_put_TT1808"/>
</dbReference>
<organism evidence="3 4">
    <name type="scientific">Gracilariopsis chorda</name>
    <dbReference type="NCBI Taxonomy" id="448386"/>
    <lineage>
        <taxon>Eukaryota</taxon>
        <taxon>Rhodophyta</taxon>
        <taxon>Florideophyceae</taxon>
        <taxon>Rhodymeniophycidae</taxon>
        <taxon>Gracilariales</taxon>
        <taxon>Gracilariaceae</taxon>
        <taxon>Gracilariopsis</taxon>
    </lineage>
</organism>
<dbReference type="EMBL" id="NBIV01000179">
    <property type="protein sequence ID" value="PXF42036.1"/>
    <property type="molecule type" value="Genomic_DNA"/>
</dbReference>
<evidence type="ECO:0000313" key="4">
    <source>
        <dbReference type="Proteomes" id="UP000247409"/>
    </source>
</evidence>
<gene>
    <name evidence="3" type="ORF">BWQ96_08244</name>
</gene>
<evidence type="ECO:0000256" key="1">
    <source>
        <dbReference type="SAM" id="MobiDB-lite"/>
    </source>
</evidence>
<accession>A0A2V3IIW8</accession>
<name>A0A2V3IIW8_9FLOR</name>
<dbReference type="CDD" id="cd06260">
    <property type="entry name" value="DUF820-like"/>
    <property type="match status" value="1"/>
</dbReference>
<dbReference type="Proteomes" id="UP000247409">
    <property type="component" value="Unassembled WGS sequence"/>
</dbReference>
<dbReference type="InterPro" id="IPR011335">
    <property type="entry name" value="Restrct_endonuc-II-like"/>
</dbReference>
<keyword evidence="4" id="KW-1185">Reference proteome</keyword>
<dbReference type="InterPro" id="IPR008538">
    <property type="entry name" value="Uma2"/>
</dbReference>
<dbReference type="GO" id="GO:0006281">
    <property type="term" value="P:DNA repair"/>
    <property type="evidence" value="ECO:0007669"/>
    <property type="project" value="UniProtKB-ARBA"/>
</dbReference>
<dbReference type="STRING" id="448386.A0A2V3IIW8"/>
<dbReference type="Gene3D" id="3.90.1570.10">
    <property type="entry name" value="tt1808, chain A"/>
    <property type="match status" value="1"/>
</dbReference>
<dbReference type="Pfam" id="PF05685">
    <property type="entry name" value="Uma2"/>
    <property type="match status" value="1"/>
</dbReference>
<feature type="compositionally biased region" description="Polar residues" evidence="1">
    <location>
        <begin position="97"/>
        <end position="109"/>
    </location>
</feature>
<feature type="domain" description="Putative restriction endonuclease" evidence="2">
    <location>
        <begin position="173"/>
        <end position="220"/>
    </location>
</feature>
<feature type="region of interest" description="Disordered" evidence="1">
    <location>
        <begin position="95"/>
        <end position="115"/>
    </location>
</feature>
<reference evidence="3 4" key="1">
    <citation type="journal article" date="2018" name="Mol. Biol. Evol.">
        <title>Analysis of the draft genome of the red seaweed Gracilariopsis chorda provides insights into genome size evolution in Rhodophyta.</title>
        <authorList>
            <person name="Lee J."/>
            <person name="Yang E.C."/>
            <person name="Graf L."/>
            <person name="Yang J.H."/>
            <person name="Qiu H."/>
            <person name="Zel Zion U."/>
            <person name="Chan C.X."/>
            <person name="Stephens T.G."/>
            <person name="Weber A.P.M."/>
            <person name="Boo G.H."/>
            <person name="Boo S.M."/>
            <person name="Kim K.M."/>
            <person name="Shin Y."/>
            <person name="Jung M."/>
            <person name="Lee S.J."/>
            <person name="Yim H.S."/>
            <person name="Lee J.H."/>
            <person name="Bhattacharya D."/>
            <person name="Yoon H.S."/>
        </authorList>
    </citation>
    <scope>NUCLEOTIDE SEQUENCE [LARGE SCALE GENOMIC DNA]</scope>
    <source>
        <strain evidence="3 4">SKKU-2015</strain>
        <tissue evidence="3">Whole body</tissue>
    </source>
</reference>
<proteinExistence type="predicted"/>
<evidence type="ECO:0000259" key="2">
    <source>
        <dbReference type="Pfam" id="PF05685"/>
    </source>
</evidence>
<comment type="caution">
    <text evidence="3">The sequence shown here is derived from an EMBL/GenBank/DDBJ whole genome shotgun (WGS) entry which is preliminary data.</text>
</comment>